<accession>A0A284RG34</accession>
<dbReference type="AlphaFoldDB" id="A0A284RG34"/>
<evidence type="ECO:0000259" key="1">
    <source>
        <dbReference type="PROSITE" id="PS50011"/>
    </source>
</evidence>
<feature type="domain" description="Protein kinase" evidence="1">
    <location>
        <begin position="370"/>
        <end position="546"/>
    </location>
</feature>
<dbReference type="InterPro" id="IPR000719">
    <property type="entry name" value="Prot_kinase_dom"/>
</dbReference>
<evidence type="ECO:0000313" key="3">
    <source>
        <dbReference type="Proteomes" id="UP000219338"/>
    </source>
</evidence>
<dbReference type="SUPFAM" id="SSF56112">
    <property type="entry name" value="Protein kinase-like (PK-like)"/>
    <property type="match status" value="1"/>
</dbReference>
<dbReference type="Gene3D" id="1.10.510.10">
    <property type="entry name" value="Transferase(Phosphotransferase) domain 1"/>
    <property type="match status" value="1"/>
</dbReference>
<keyword evidence="3" id="KW-1185">Reference proteome</keyword>
<protein>
    <recommendedName>
        <fullName evidence="1">Protein kinase domain-containing protein</fullName>
    </recommendedName>
</protein>
<organism evidence="2 3">
    <name type="scientific">Armillaria ostoyae</name>
    <name type="common">Armillaria root rot fungus</name>
    <dbReference type="NCBI Taxonomy" id="47428"/>
    <lineage>
        <taxon>Eukaryota</taxon>
        <taxon>Fungi</taxon>
        <taxon>Dikarya</taxon>
        <taxon>Basidiomycota</taxon>
        <taxon>Agaricomycotina</taxon>
        <taxon>Agaricomycetes</taxon>
        <taxon>Agaricomycetidae</taxon>
        <taxon>Agaricales</taxon>
        <taxon>Marasmiineae</taxon>
        <taxon>Physalacriaceae</taxon>
        <taxon>Armillaria</taxon>
    </lineage>
</organism>
<dbReference type="EMBL" id="FUEG01000008">
    <property type="protein sequence ID" value="SJL07715.1"/>
    <property type="molecule type" value="Genomic_DNA"/>
</dbReference>
<dbReference type="GO" id="GO:0005524">
    <property type="term" value="F:ATP binding"/>
    <property type="evidence" value="ECO:0007669"/>
    <property type="project" value="InterPro"/>
</dbReference>
<sequence length="546" mass="61066">MALSLSWREFLVLRFPSHPTVVDPAPTHTIPYSANIPPEPEEFLRQSGLSRTFLDRALLPLEAFMKQRGILDDPVPPNVTRSISTLFEEAAGKSLTNNYDVLWILQLVRWVVSQAVTALESSLCVDQVYSEIGEMNFVTRNVDEDIKAVAAELQHPRAFYRHAAELHELQIYEPVGQEGSRAMAVKLWLQGYTCTPRVRFGLFFSGISAILTEHVTYDSGEHALLVSPHYHLFDDDNPPIYDFCTPHDEGGLPLLAVLTSLLLPDVVVDTITLPALINPLKTRSLSLSIRSQGSLAPFEEAMIVDVGQTQDLKIASIPAALLFYVDHSGASAAPRTVFRYESLYPVNDVSSPPLSPSGAVVSSPLSSWSVTISREIHRGNFSRVWRGTLSDGSCTSPLVVKMYPRRHFDVMKRELKAYRYLYSHQLFDVTPAYYGAFAMPDQYWAAIILADGGESGRFVGCSWKDAGLNPHELKIIWNHCKALHSIGMVHHDLLPRNITRDAKGVLRIIDFESASYDHSCSFQVTSCSELRSLARQFDSFAEGWRK</sequence>
<dbReference type="InterPro" id="IPR011009">
    <property type="entry name" value="Kinase-like_dom_sf"/>
</dbReference>
<name>A0A284RG34_ARMOS</name>
<evidence type="ECO:0000313" key="2">
    <source>
        <dbReference type="EMBL" id="SJL07715.1"/>
    </source>
</evidence>
<gene>
    <name evidence="2" type="ORF">ARMOST_11065</name>
</gene>
<dbReference type="PROSITE" id="PS50011">
    <property type="entry name" value="PROTEIN_KINASE_DOM"/>
    <property type="match status" value="1"/>
</dbReference>
<dbReference type="OrthoDB" id="2998079at2759"/>
<dbReference type="Proteomes" id="UP000219338">
    <property type="component" value="Unassembled WGS sequence"/>
</dbReference>
<proteinExistence type="predicted"/>
<reference evidence="3" key="1">
    <citation type="journal article" date="2017" name="Nat. Ecol. Evol.">
        <title>Genome expansion and lineage-specific genetic innovations in the forest pathogenic fungi Armillaria.</title>
        <authorList>
            <person name="Sipos G."/>
            <person name="Prasanna A.N."/>
            <person name="Walter M.C."/>
            <person name="O'Connor E."/>
            <person name="Balint B."/>
            <person name="Krizsan K."/>
            <person name="Kiss B."/>
            <person name="Hess J."/>
            <person name="Varga T."/>
            <person name="Slot J."/>
            <person name="Riley R."/>
            <person name="Boka B."/>
            <person name="Rigling D."/>
            <person name="Barry K."/>
            <person name="Lee J."/>
            <person name="Mihaltcheva S."/>
            <person name="LaButti K."/>
            <person name="Lipzen A."/>
            <person name="Waldron R."/>
            <person name="Moloney N.M."/>
            <person name="Sperisen C."/>
            <person name="Kredics L."/>
            <person name="Vagvoelgyi C."/>
            <person name="Patrignani A."/>
            <person name="Fitzpatrick D."/>
            <person name="Nagy I."/>
            <person name="Doyle S."/>
            <person name="Anderson J.B."/>
            <person name="Grigoriev I.V."/>
            <person name="Gueldener U."/>
            <person name="Muensterkoetter M."/>
            <person name="Nagy L.G."/>
        </authorList>
    </citation>
    <scope>NUCLEOTIDE SEQUENCE [LARGE SCALE GENOMIC DNA]</scope>
    <source>
        <strain evidence="3">C18/9</strain>
    </source>
</reference>
<dbReference type="STRING" id="47428.A0A284RG34"/>
<dbReference type="GO" id="GO:0004672">
    <property type="term" value="F:protein kinase activity"/>
    <property type="evidence" value="ECO:0007669"/>
    <property type="project" value="InterPro"/>
</dbReference>